<dbReference type="InterPro" id="IPR052764">
    <property type="entry name" value="GH20_Enzymes"/>
</dbReference>
<comment type="similarity">
    <text evidence="1">Belongs to the glycosyl hydrolase 20 family.</text>
</comment>
<evidence type="ECO:0000256" key="3">
    <source>
        <dbReference type="ARBA" id="ARBA00023295"/>
    </source>
</evidence>
<sequence>MKSVWRAIRRVPAPSRPAALGVSALVVLLAGVLLLPGGGAPQDSAAVWGAIRRLPAVPAEAPRTVPAVRAYTPGTGPGWRPSPVTRVVAPAGGVLADEARRLAGELDVRQSTGPARTGDVRLALDADVPGGREAYRIRVPADGPAEITAPSDAGVFYGTRTLRQAVRTGGGLPPGVIEDRPDRAQRGFMLDVARKHYPRAWIEARLRELAELKYNQFGLHFSDDQAFRVQSDKHPEIVSDPHLTKADVRRIVRTAGALHIEVIPEIDSPGHLGAVLAAHPSLQLRDGAGEAVLGAIDVTKPAARKFFDELLTEYVPLFPGRYWHLGGDEYAPLLSADPEARYPALAAAARKEYGPKGRIQDLAVGWLNDRGELLLDHGKRLKAWNDGIYPAGVARTPRDREVEYWTGKEYGARPPSPYLEEGRRLVNVNDEYLYYVLGQPNEFVYPTGRRIYEEWTPAVLRGTTPVPAALAGPDRVLGARLAVWGDVPGAQTADQVAAGIRLPLAALAQKTWDPRRPALPWARFRALAVEVRGS</sequence>
<feature type="domain" description="Glycoside hydrolase family 20 catalytic" evidence="5">
    <location>
        <begin position="186"/>
        <end position="514"/>
    </location>
</feature>
<dbReference type="RefSeq" id="WP_153456721.1">
    <property type="nucleotide sequence ID" value="NZ_WEGJ01000041.1"/>
</dbReference>
<dbReference type="PANTHER" id="PTHR43678:SF1">
    <property type="entry name" value="BETA-N-ACETYLHEXOSAMINIDASE"/>
    <property type="match status" value="1"/>
</dbReference>
<keyword evidence="3" id="KW-0326">Glycosidase</keyword>
<comment type="caution">
    <text evidence="7">The sequence shown here is derived from an EMBL/GenBank/DDBJ whole genome shotgun (WGS) entry which is preliminary data.</text>
</comment>
<keyword evidence="2" id="KW-0378">Hydrolase</keyword>
<dbReference type="GO" id="GO:0004563">
    <property type="term" value="F:beta-N-acetylhexosaminidase activity"/>
    <property type="evidence" value="ECO:0007669"/>
    <property type="project" value="InterPro"/>
</dbReference>
<evidence type="ECO:0000256" key="2">
    <source>
        <dbReference type="ARBA" id="ARBA00022801"/>
    </source>
</evidence>
<dbReference type="PRINTS" id="PR00738">
    <property type="entry name" value="GLHYDRLASE20"/>
</dbReference>
<accession>A0A7K0CR12</accession>
<dbReference type="CDD" id="cd06564">
    <property type="entry name" value="GH20_DspB_LnbB-like"/>
    <property type="match status" value="1"/>
</dbReference>
<dbReference type="InterPro" id="IPR017853">
    <property type="entry name" value="GH"/>
</dbReference>
<dbReference type="AlphaFoldDB" id="A0A7K0CR12"/>
<dbReference type="InterPro" id="IPR029018">
    <property type="entry name" value="Hex-like_dom2"/>
</dbReference>
<dbReference type="EMBL" id="WEGJ01000041">
    <property type="protein sequence ID" value="MQY15928.1"/>
    <property type="molecule type" value="Genomic_DNA"/>
</dbReference>
<reference evidence="7 8" key="1">
    <citation type="submission" date="2019-10" db="EMBL/GenBank/DDBJ databases">
        <title>Streptomyces smaragdinus sp. nov. and Streptomyces fabii sp. nov., isolated from the gut of fungus growing-termite Macrotermes natalensis.</title>
        <authorList>
            <person name="Schwitalla J."/>
            <person name="Benndorf R."/>
            <person name="Martin K."/>
            <person name="De Beer W."/>
            <person name="Kaster A.-K."/>
            <person name="Vollmers J."/>
            <person name="Poulsen M."/>
            <person name="Beemelmanns C."/>
        </authorList>
    </citation>
    <scope>NUCLEOTIDE SEQUENCE [LARGE SCALE GENOMIC DNA]</scope>
    <source>
        <strain evidence="7 8">RB5</strain>
    </source>
</reference>
<evidence type="ECO:0000256" key="1">
    <source>
        <dbReference type="ARBA" id="ARBA00006285"/>
    </source>
</evidence>
<dbReference type="InterPro" id="IPR015882">
    <property type="entry name" value="HEX_bac_N"/>
</dbReference>
<dbReference type="Pfam" id="PF00728">
    <property type="entry name" value="Glyco_hydro_20"/>
    <property type="match status" value="1"/>
</dbReference>
<name>A0A7K0CR12_9ACTN</name>
<dbReference type="SUPFAM" id="SSF55545">
    <property type="entry name" value="beta-N-acetylhexosaminidase-like domain"/>
    <property type="match status" value="1"/>
</dbReference>
<evidence type="ECO:0000313" key="7">
    <source>
        <dbReference type="EMBL" id="MQY15928.1"/>
    </source>
</evidence>
<evidence type="ECO:0008006" key="9">
    <source>
        <dbReference type="Google" id="ProtNLM"/>
    </source>
</evidence>
<dbReference type="Gene3D" id="3.30.379.10">
    <property type="entry name" value="Chitobiase/beta-hexosaminidase domain 2-like"/>
    <property type="match status" value="1"/>
</dbReference>
<evidence type="ECO:0000256" key="4">
    <source>
        <dbReference type="PIRSR" id="PIRSR625705-1"/>
    </source>
</evidence>
<keyword evidence="8" id="KW-1185">Reference proteome</keyword>
<dbReference type="InterPro" id="IPR025705">
    <property type="entry name" value="Beta_hexosaminidase_sua/sub"/>
</dbReference>
<evidence type="ECO:0000259" key="5">
    <source>
        <dbReference type="Pfam" id="PF00728"/>
    </source>
</evidence>
<dbReference type="Proteomes" id="UP000466345">
    <property type="component" value="Unassembled WGS sequence"/>
</dbReference>
<feature type="active site" description="Proton donor" evidence="4">
    <location>
        <position position="329"/>
    </location>
</feature>
<proteinExistence type="inferred from homology"/>
<dbReference type="OrthoDB" id="9763537at2"/>
<dbReference type="Pfam" id="PF02838">
    <property type="entry name" value="Glyco_hydro_20b"/>
    <property type="match status" value="1"/>
</dbReference>
<evidence type="ECO:0000259" key="6">
    <source>
        <dbReference type="Pfam" id="PF02838"/>
    </source>
</evidence>
<feature type="domain" description="Beta-hexosaminidase bacterial type N-terminal" evidence="6">
    <location>
        <begin position="62"/>
        <end position="179"/>
    </location>
</feature>
<dbReference type="PANTHER" id="PTHR43678">
    <property type="entry name" value="PUTATIVE (AFU_ORTHOLOGUE AFUA_2G00640)-RELATED"/>
    <property type="match status" value="1"/>
</dbReference>
<organism evidence="7 8">
    <name type="scientific">Streptomyces smaragdinus</name>
    <dbReference type="NCBI Taxonomy" id="2585196"/>
    <lineage>
        <taxon>Bacteria</taxon>
        <taxon>Bacillati</taxon>
        <taxon>Actinomycetota</taxon>
        <taxon>Actinomycetes</taxon>
        <taxon>Kitasatosporales</taxon>
        <taxon>Streptomycetaceae</taxon>
        <taxon>Streptomyces</taxon>
    </lineage>
</organism>
<evidence type="ECO:0000313" key="8">
    <source>
        <dbReference type="Proteomes" id="UP000466345"/>
    </source>
</evidence>
<dbReference type="GO" id="GO:0005975">
    <property type="term" value="P:carbohydrate metabolic process"/>
    <property type="evidence" value="ECO:0007669"/>
    <property type="project" value="InterPro"/>
</dbReference>
<dbReference type="Gene3D" id="3.20.20.80">
    <property type="entry name" value="Glycosidases"/>
    <property type="match status" value="1"/>
</dbReference>
<protein>
    <recommendedName>
        <fullName evidence="9">Beta-N-acetylhexosaminidase</fullName>
    </recommendedName>
</protein>
<dbReference type="SUPFAM" id="SSF51445">
    <property type="entry name" value="(Trans)glycosidases"/>
    <property type="match status" value="1"/>
</dbReference>
<gene>
    <name evidence="7" type="ORF">SRB5_61200</name>
</gene>
<dbReference type="InterPro" id="IPR015883">
    <property type="entry name" value="Glyco_hydro_20_cat"/>
</dbReference>